<dbReference type="GO" id="GO:0044550">
    <property type="term" value="P:secondary metabolite biosynthetic process"/>
    <property type="evidence" value="ECO:0007669"/>
    <property type="project" value="TreeGrafter"/>
</dbReference>
<dbReference type="Proteomes" id="UP000623010">
    <property type="component" value="Unassembled WGS sequence"/>
</dbReference>
<protein>
    <submittedName>
        <fullName evidence="6">3-oxoacyl-[acyl-carrier-protein] synthase 3</fullName>
    </submittedName>
</protein>
<dbReference type="AlphaFoldDB" id="A0A918VGT1"/>
<dbReference type="GO" id="GO:0004315">
    <property type="term" value="F:3-oxoacyl-[acyl-carrier-protein] synthase activity"/>
    <property type="evidence" value="ECO:0007669"/>
    <property type="project" value="InterPro"/>
</dbReference>
<evidence type="ECO:0000259" key="4">
    <source>
        <dbReference type="Pfam" id="PF08541"/>
    </source>
</evidence>
<keyword evidence="3" id="KW-0012">Acyltransferase</keyword>
<dbReference type="SUPFAM" id="SSF53901">
    <property type="entry name" value="Thiolase-like"/>
    <property type="match status" value="1"/>
</dbReference>
<dbReference type="RefSeq" id="WP_190058915.1">
    <property type="nucleotide sequence ID" value="NZ_BMWH01000017.1"/>
</dbReference>
<sequence>MELTEHTAHGVGIRSVGGRVPDRIVTNADLEQMLDTTDEWISKNIGIRERRWSASGEWTSDLGAAALLDACDRAAVSPDSLDLVICGTYTPDHMIPAAAVGIMRKAGIQGVPGFDVNSGGCPGGVFALDVGAKFVKSGDYRRVAVVLSDVNTKLFDPEDRTVGVIFGDGAACYLLEPTVSGTGVGSALLSSDPSSYHTAYVKRELRTWADGSPKQSAFGDNFSYMHGRSVRDFALEHIPGFVGQLVKAEGLTLEDIDLIIFHQANYHMIHALMEKVGLPAERTFTTVERYGNTSGAGVPLALRDALDAGRIKPGDNVVLISFGAGMSHGGTVVRWTAPDDFLLGA</sequence>
<dbReference type="Pfam" id="PF08541">
    <property type="entry name" value="ACP_syn_III_C"/>
    <property type="match status" value="1"/>
</dbReference>
<evidence type="ECO:0000256" key="1">
    <source>
        <dbReference type="ARBA" id="ARBA00022490"/>
    </source>
</evidence>
<dbReference type="PANTHER" id="PTHR34069:SF2">
    <property type="entry name" value="BETA-KETOACYL-[ACYL-CARRIER-PROTEIN] SYNTHASE III"/>
    <property type="match status" value="1"/>
</dbReference>
<keyword evidence="7" id="KW-1185">Reference proteome</keyword>
<dbReference type="EMBL" id="BMWH01000017">
    <property type="protein sequence ID" value="GGZ97730.1"/>
    <property type="molecule type" value="Genomic_DNA"/>
</dbReference>
<gene>
    <name evidence="6" type="primary">fabH-1</name>
    <name evidence="6" type="ORF">GCM10010389_41200</name>
</gene>
<feature type="domain" description="Beta-ketoacyl-[acyl-carrier-protein] synthase III C-terminal" evidence="4">
    <location>
        <begin position="247"/>
        <end position="335"/>
    </location>
</feature>
<dbReference type="InterPro" id="IPR013751">
    <property type="entry name" value="ACP_syn_III_N"/>
</dbReference>
<feature type="domain" description="Beta-ketoacyl-[acyl-carrier-protein] synthase III N-terminal" evidence="5">
    <location>
        <begin position="114"/>
        <end position="192"/>
    </location>
</feature>
<accession>A0A918VGT1</accession>
<proteinExistence type="predicted"/>
<keyword evidence="2" id="KW-0808">Transferase</keyword>
<dbReference type="GO" id="GO:0006633">
    <property type="term" value="P:fatty acid biosynthetic process"/>
    <property type="evidence" value="ECO:0007669"/>
    <property type="project" value="InterPro"/>
</dbReference>
<name>A0A918VGT1_9ACTN</name>
<dbReference type="Pfam" id="PF08545">
    <property type="entry name" value="ACP_syn_III"/>
    <property type="match status" value="1"/>
</dbReference>
<dbReference type="PANTHER" id="PTHR34069">
    <property type="entry name" value="3-OXOACYL-[ACYL-CARRIER-PROTEIN] SYNTHASE 3"/>
    <property type="match status" value="1"/>
</dbReference>
<evidence type="ECO:0000313" key="7">
    <source>
        <dbReference type="Proteomes" id="UP000623010"/>
    </source>
</evidence>
<dbReference type="CDD" id="cd00830">
    <property type="entry name" value="KAS_III"/>
    <property type="match status" value="1"/>
</dbReference>
<dbReference type="InterPro" id="IPR013747">
    <property type="entry name" value="ACP_syn_III_C"/>
</dbReference>
<dbReference type="Gene3D" id="3.40.47.10">
    <property type="match status" value="1"/>
</dbReference>
<evidence type="ECO:0000313" key="6">
    <source>
        <dbReference type="EMBL" id="GGZ97730.1"/>
    </source>
</evidence>
<reference evidence="6" key="2">
    <citation type="submission" date="2020-09" db="EMBL/GenBank/DDBJ databases">
        <authorList>
            <person name="Sun Q."/>
            <person name="Ohkuma M."/>
        </authorList>
    </citation>
    <scope>NUCLEOTIDE SEQUENCE</scope>
    <source>
        <strain evidence="6">JCM 5016</strain>
    </source>
</reference>
<evidence type="ECO:0000256" key="2">
    <source>
        <dbReference type="ARBA" id="ARBA00022679"/>
    </source>
</evidence>
<evidence type="ECO:0000259" key="5">
    <source>
        <dbReference type="Pfam" id="PF08545"/>
    </source>
</evidence>
<dbReference type="NCBIfam" id="NF006829">
    <property type="entry name" value="PRK09352.1"/>
    <property type="match status" value="1"/>
</dbReference>
<organism evidence="6 7">
    <name type="scientific">Streptomyces echinoruber</name>
    <dbReference type="NCBI Taxonomy" id="68898"/>
    <lineage>
        <taxon>Bacteria</taxon>
        <taxon>Bacillati</taxon>
        <taxon>Actinomycetota</taxon>
        <taxon>Actinomycetes</taxon>
        <taxon>Kitasatosporales</taxon>
        <taxon>Streptomycetaceae</taxon>
        <taxon>Streptomyces</taxon>
    </lineage>
</organism>
<evidence type="ECO:0000256" key="3">
    <source>
        <dbReference type="ARBA" id="ARBA00023315"/>
    </source>
</evidence>
<dbReference type="InterPro" id="IPR016039">
    <property type="entry name" value="Thiolase-like"/>
</dbReference>
<comment type="caution">
    <text evidence="6">The sequence shown here is derived from an EMBL/GenBank/DDBJ whole genome shotgun (WGS) entry which is preliminary data.</text>
</comment>
<keyword evidence="1" id="KW-0963">Cytoplasm</keyword>
<reference evidence="6" key="1">
    <citation type="journal article" date="2014" name="Int. J. Syst. Evol. Microbiol.">
        <title>Complete genome sequence of Corynebacterium casei LMG S-19264T (=DSM 44701T), isolated from a smear-ripened cheese.</title>
        <authorList>
            <consortium name="US DOE Joint Genome Institute (JGI-PGF)"/>
            <person name="Walter F."/>
            <person name="Albersmeier A."/>
            <person name="Kalinowski J."/>
            <person name="Ruckert C."/>
        </authorList>
    </citation>
    <scope>NUCLEOTIDE SEQUENCE</scope>
    <source>
        <strain evidence="6">JCM 5016</strain>
    </source>
</reference>